<dbReference type="GO" id="GO:0004515">
    <property type="term" value="F:nicotinate-nucleotide adenylyltransferase activity"/>
    <property type="evidence" value="ECO:0007669"/>
    <property type="project" value="UniProtKB-UniRule"/>
</dbReference>
<evidence type="ECO:0000256" key="5">
    <source>
        <dbReference type="ARBA" id="ARBA00022679"/>
    </source>
</evidence>
<evidence type="ECO:0000256" key="8">
    <source>
        <dbReference type="ARBA" id="ARBA00022840"/>
    </source>
</evidence>
<comment type="pathway">
    <text evidence="2 11">Cofactor biosynthesis; NAD(+) biosynthesis; deamido-NAD(+) from nicotinate D-ribonucleotide: step 1/1.</text>
</comment>
<evidence type="ECO:0000313" key="14">
    <source>
        <dbReference type="Proteomes" id="UP000029614"/>
    </source>
</evidence>
<comment type="function">
    <text evidence="1 11">Catalyzes the reversible adenylation of nicotinate mononucleotide (NaMN) to nicotinic acid adenine dinucleotide (NaAD).</text>
</comment>
<evidence type="ECO:0000256" key="3">
    <source>
        <dbReference type="ARBA" id="ARBA00009014"/>
    </source>
</evidence>
<organism evidence="13 14">
    <name type="scientific">Prevotella amnii DNF00058</name>
    <dbReference type="NCBI Taxonomy" id="1401066"/>
    <lineage>
        <taxon>Bacteria</taxon>
        <taxon>Pseudomonadati</taxon>
        <taxon>Bacteroidota</taxon>
        <taxon>Bacteroidia</taxon>
        <taxon>Bacteroidales</taxon>
        <taxon>Prevotellaceae</taxon>
        <taxon>Prevotella</taxon>
    </lineage>
</organism>
<sequence>MNIGLFGGSFNPIHNGHITLAETFLKEASLQEVWLMVSPQNPFKIHQELLDDEKRLKIAQKALINHPKIIVSDYELSLPKPSYTWNTLQHLAISYPENTFSLLIGGDNWRAFNRWNHAEDIISQYQIYIYPRKDDHFARKEVLPKNVHLMQGAPLDISSTLIRNNVKQGMSIHHLVPQNIIQDIEEFYR</sequence>
<dbReference type="Proteomes" id="UP000029614">
    <property type="component" value="Unassembled WGS sequence"/>
</dbReference>
<name>A0A096B207_9BACT</name>
<dbReference type="EC" id="2.7.7.18" evidence="11"/>
<reference evidence="13 14" key="1">
    <citation type="submission" date="2014-07" db="EMBL/GenBank/DDBJ databases">
        <authorList>
            <person name="McCorrison J."/>
            <person name="Sanka R."/>
            <person name="Torralba M."/>
            <person name="Gillis M."/>
            <person name="Haft D.H."/>
            <person name="Methe B."/>
            <person name="Sutton G."/>
            <person name="Nelson K.E."/>
        </authorList>
    </citation>
    <scope>NUCLEOTIDE SEQUENCE [LARGE SCALE GENOMIC DNA]</scope>
    <source>
        <strain evidence="13 14">DNF00058</strain>
    </source>
</reference>
<dbReference type="EMBL" id="JRNU01000001">
    <property type="protein sequence ID" value="KGF53383.1"/>
    <property type="molecule type" value="Genomic_DNA"/>
</dbReference>
<evidence type="ECO:0000313" key="13">
    <source>
        <dbReference type="EMBL" id="KGF53383.1"/>
    </source>
</evidence>
<evidence type="ECO:0000256" key="4">
    <source>
        <dbReference type="ARBA" id="ARBA00022642"/>
    </source>
</evidence>
<evidence type="ECO:0000256" key="11">
    <source>
        <dbReference type="HAMAP-Rule" id="MF_00244"/>
    </source>
</evidence>
<dbReference type="Gene3D" id="3.40.50.620">
    <property type="entry name" value="HUPs"/>
    <property type="match status" value="1"/>
</dbReference>
<comment type="similarity">
    <text evidence="3 11">Belongs to the NadD family.</text>
</comment>
<dbReference type="OrthoDB" id="5295945at2"/>
<evidence type="ECO:0000256" key="9">
    <source>
        <dbReference type="ARBA" id="ARBA00023027"/>
    </source>
</evidence>
<evidence type="ECO:0000256" key="1">
    <source>
        <dbReference type="ARBA" id="ARBA00002324"/>
    </source>
</evidence>
<dbReference type="InterPro" id="IPR014729">
    <property type="entry name" value="Rossmann-like_a/b/a_fold"/>
</dbReference>
<dbReference type="InterPro" id="IPR004821">
    <property type="entry name" value="Cyt_trans-like"/>
</dbReference>
<accession>A0A096B207</accession>
<dbReference type="PANTHER" id="PTHR39321">
    <property type="entry name" value="NICOTINATE-NUCLEOTIDE ADENYLYLTRANSFERASE-RELATED"/>
    <property type="match status" value="1"/>
</dbReference>
<dbReference type="AlphaFoldDB" id="A0A096B207"/>
<dbReference type="UniPathway" id="UPA00253">
    <property type="reaction ID" value="UER00332"/>
</dbReference>
<evidence type="ECO:0000256" key="2">
    <source>
        <dbReference type="ARBA" id="ARBA00005019"/>
    </source>
</evidence>
<keyword evidence="4 11" id="KW-0662">Pyridine nucleotide biosynthesis</keyword>
<dbReference type="PANTHER" id="PTHR39321:SF3">
    <property type="entry name" value="PHOSPHOPANTETHEINE ADENYLYLTRANSFERASE"/>
    <property type="match status" value="1"/>
</dbReference>
<dbReference type="CDD" id="cd02165">
    <property type="entry name" value="NMNAT"/>
    <property type="match status" value="1"/>
</dbReference>
<keyword evidence="14" id="KW-1185">Reference proteome</keyword>
<dbReference type="GO" id="GO:0005524">
    <property type="term" value="F:ATP binding"/>
    <property type="evidence" value="ECO:0007669"/>
    <property type="project" value="UniProtKB-KW"/>
</dbReference>
<gene>
    <name evidence="11" type="primary">nadD</name>
    <name evidence="13" type="ORF">HMPREF9302_00385</name>
</gene>
<keyword evidence="8 11" id="KW-0067">ATP-binding</keyword>
<keyword evidence="6 11" id="KW-0548">Nucleotidyltransferase</keyword>
<dbReference type="NCBIfam" id="TIGR00482">
    <property type="entry name" value="nicotinate (nicotinamide) nucleotide adenylyltransferase"/>
    <property type="match status" value="1"/>
</dbReference>
<dbReference type="HAMAP" id="MF_00244">
    <property type="entry name" value="NaMN_adenylyltr"/>
    <property type="match status" value="1"/>
</dbReference>
<evidence type="ECO:0000256" key="6">
    <source>
        <dbReference type="ARBA" id="ARBA00022695"/>
    </source>
</evidence>
<comment type="caution">
    <text evidence="13">The sequence shown here is derived from an EMBL/GenBank/DDBJ whole genome shotgun (WGS) entry which is preliminary data.</text>
</comment>
<proteinExistence type="inferred from homology"/>
<keyword evidence="7 11" id="KW-0547">Nucleotide-binding</keyword>
<dbReference type="SUPFAM" id="SSF52374">
    <property type="entry name" value="Nucleotidylyl transferase"/>
    <property type="match status" value="1"/>
</dbReference>
<comment type="catalytic activity">
    <reaction evidence="10 11">
        <text>nicotinate beta-D-ribonucleotide + ATP + H(+) = deamido-NAD(+) + diphosphate</text>
        <dbReference type="Rhea" id="RHEA:22860"/>
        <dbReference type="ChEBI" id="CHEBI:15378"/>
        <dbReference type="ChEBI" id="CHEBI:30616"/>
        <dbReference type="ChEBI" id="CHEBI:33019"/>
        <dbReference type="ChEBI" id="CHEBI:57502"/>
        <dbReference type="ChEBI" id="CHEBI:58437"/>
        <dbReference type="EC" id="2.7.7.18"/>
    </reaction>
</comment>
<keyword evidence="5 11" id="KW-0808">Transferase</keyword>
<protein>
    <recommendedName>
        <fullName evidence="11">Probable nicotinate-nucleotide adenylyltransferase</fullName>
        <ecNumber evidence="11">2.7.7.18</ecNumber>
    </recommendedName>
    <alternativeName>
        <fullName evidence="11">Deamido-NAD(+) diphosphorylase</fullName>
    </alternativeName>
    <alternativeName>
        <fullName evidence="11">Deamido-NAD(+) pyrophosphorylase</fullName>
    </alternativeName>
    <alternativeName>
        <fullName evidence="11">Nicotinate mononucleotide adenylyltransferase</fullName>
        <shortName evidence="11">NaMN adenylyltransferase</shortName>
    </alternativeName>
</protein>
<dbReference type="InterPro" id="IPR005248">
    <property type="entry name" value="NadD/NMNAT"/>
</dbReference>
<evidence type="ECO:0000256" key="7">
    <source>
        <dbReference type="ARBA" id="ARBA00022741"/>
    </source>
</evidence>
<keyword evidence="9 11" id="KW-0520">NAD</keyword>
<evidence type="ECO:0000256" key="10">
    <source>
        <dbReference type="ARBA" id="ARBA00048721"/>
    </source>
</evidence>
<dbReference type="GO" id="GO:0009435">
    <property type="term" value="P:NAD+ biosynthetic process"/>
    <property type="evidence" value="ECO:0007669"/>
    <property type="project" value="UniProtKB-UniRule"/>
</dbReference>
<dbReference type="Pfam" id="PF01467">
    <property type="entry name" value="CTP_transf_like"/>
    <property type="match status" value="1"/>
</dbReference>
<dbReference type="NCBIfam" id="TIGR00125">
    <property type="entry name" value="cyt_tran_rel"/>
    <property type="match status" value="1"/>
</dbReference>
<dbReference type="RefSeq" id="WP_036853752.1">
    <property type="nucleotide sequence ID" value="NZ_JRNU01000001.1"/>
</dbReference>
<feature type="domain" description="Cytidyltransferase-like" evidence="12">
    <location>
        <begin position="5"/>
        <end position="164"/>
    </location>
</feature>
<evidence type="ECO:0000259" key="12">
    <source>
        <dbReference type="Pfam" id="PF01467"/>
    </source>
</evidence>